<feature type="region of interest" description="Disordered" evidence="1">
    <location>
        <begin position="46"/>
        <end position="110"/>
    </location>
</feature>
<protein>
    <submittedName>
        <fullName evidence="2">Uncharacterized protein</fullName>
    </submittedName>
</protein>
<sequence length="110" mass="12218">MARVEALSMSGATAIPAEYVRPQEERQGLGDAYDEAPASWQHLERKVLKKNNDQHEEEVKKPPLAAQEEEKEEATKPPVAGEEQKVVKKEQGEQEEAKMAPVAANLVEVN</sequence>
<dbReference type="AlphaFoldDB" id="M8AML7"/>
<gene>
    <name evidence="2" type="ORF">TRIUR3_03970</name>
</gene>
<evidence type="ECO:0000256" key="1">
    <source>
        <dbReference type="SAM" id="MobiDB-lite"/>
    </source>
</evidence>
<organism evidence="2">
    <name type="scientific">Triticum urartu</name>
    <name type="common">Red wild einkorn</name>
    <name type="synonym">Crithodium urartu</name>
    <dbReference type="NCBI Taxonomy" id="4572"/>
    <lineage>
        <taxon>Eukaryota</taxon>
        <taxon>Viridiplantae</taxon>
        <taxon>Streptophyta</taxon>
        <taxon>Embryophyta</taxon>
        <taxon>Tracheophyta</taxon>
        <taxon>Spermatophyta</taxon>
        <taxon>Magnoliopsida</taxon>
        <taxon>Liliopsida</taxon>
        <taxon>Poales</taxon>
        <taxon>Poaceae</taxon>
        <taxon>BOP clade</taxon>
        <taxon>Pooideae</taxon>
        <taxon>Triticodae</taxon>
        <taxon>Triticeae</taxon>
        <taxon>Triticinae</taxon>
        <taxon>Triticum</taxon>
    </lineage>
</organism>
<proteinExistence type="predicted"/>
<evidence type="ECO:0000313" key="2">
    <source>
        <dbReference type="EMBL" id="EMS62149.1"/>
    </source>
</evidence>
<dbReference type="EMBL" id="KD086122">
    <property type="protein sequence ID" value="EMS62149.1"/>
    <property type="molecule type" value="Genomic_DNA"/>
</dbReference>
<reference evidence="2" key="1">
    <citation type="journal article" date="2013" name="Nature">
        <title>Draft genome of the wheat A-genome progenitor Triticum urartu.</title>
        <authorList>
            <person name="Ling H.Q."/>
            <person name="Zhao S."/>
            <person name="Liu D."/>
            <person name="Wang J."/>
            <person name="Sun H."/>
            <person name="Zhang C."/>
            <person name="Fan H."/>
            <person name="Li D."/>
            <person name="Dong L."/>
            <person name="Tao Y."/>
            <person name="Gao C."/>
            <person name="Wu H."/>
            <person name="Li Y."/>
            <person name="Cui Y."/>
            <person name="Guo X."/>
            <person name="Zheng S."/>
            <person name="Wang B."/>
            <person name="Yu K."/>
            <person name="Liang Q."/>
            <person name="Yang W."/>
            <person name="Lou X."/>
            <person name="Chen J."/>
            <person name="Feng M."/>
            <person name="Jian J."/>
            <person name="Zhang X."/>
            <person name="Luo G."/>
            <person name="Jiang Y."/>
            <person name="Liu J."/>
            <person name="Wang Z."/>
            <person name="Sha Y."/>
            <person name="Zhang B."/>
            <person name="Wu H."/>
            <person name="Tang D."/>
            <person name="Shen Q."/>
            <person name="Xue P."/>
            <person name="Zou S."/>
            <person name="Wang X."/>
            <person name="Liu X."/>
            <person name="Wang F."/>
            <person name="Yang Y."/>
            <person name="An X."/>
            <person name="Dong Z."/>
            <person name="Zhang K."/>
            <person name="Zhang X."/>
            <person name="Luo M.C."/>
            <person name="Dvorak J."/>
            <person name="Tong Y."/>
            <person name="Wang J."/>
            <person name="Yang H."/>
            <person name="Li Z."/>
            <person name="Wang D."/>
            <person name="Zhang A."/>
            <person name="Wang J."/>
        </authorList>
    </citation>
    <scope>NUCLEOTIDE SEQUENCE</scope>
</reference>
<feature type="compositionally biased region" description="Basic and acidic residues" evidence="1">
    <location>
        <begin position="82"/>
        <end position="98"/>
    </location>
</feature>
<name>M8AML7_TRIUA</name>
<feature type="region of interest" description="Disordered" evidence="1">
    <location>
        <begin position="1"/>
        <end position="34"/>
    </location>
</feature>
<accession>M8AML7</accession>
<dbReference type="STRING" id="4572.M8AML7"/>
<feature type="compositionally biased region" description="Basic and acidic residues" evidence="1">
    <location>
        <begin position="46"/>
        <end position="61"/>
    </location>
</feature>